<gene>
    <name evidence="1" type="ORF">RY972_05920</name>
</gene>
<dbReference type="Proteomes" id="UP001302667">
    <property type="component" value="Chromosome"/>
</dbReference>
<dbReference type="RefSeq" id="WP_317103664.1">
    <property type="nucleotide sequence ID" value="NZ_CP136584.1"/>
</dbReference>
<evidence type="ECO:0000313" key="2">
    <source>
        <dbReference type="Proteomes" id="UP001302667"/>
    </source>
</evidence>
<sequence length="78" mass="8918">MTLSKPKWKTLLLSSPLLVLLLGSTLLLVNNFGCNYEMTIQSQGVDYRGVCRWGRFREGANKRENSSRLTQSFHFLPV</sequence>
<organism evidence="1 2">
    <name type="scientific">Aeromonas allosaccharophila</name>
    <dbReference type="NCBI Taxonomy" id="656"/>
    <lineage>
        <taxon>Bacteria</taxon>
        <taxon>Pseudomonadati</taxon>
        <taxon>Pseudomonadota</taxon>
        <taxon>Gammaproteobacteria</taxon>
        <taxon>Aeromonadales</taxon>
        <taxon>Aeromonadaceae</taxon>
        <taxon>Aeromonas</taxon>
    </lineage>
</organism>
<name>A0ABZ0FDE0_9GAMM</name>
<dbReference type="EMBL" id="CP136584">
    <property type="protein sequence ID" value="WOE67603.1"/>
    <property type="molecule type" value="Genomic_DNA"/>
</dbReference>
<evidence type="ECO:0000313" key="1">
    <source>
        <dbReference type="EMBL" id="WOE67603.1"/>
    </source>
</evidence>
<reference evidence="1 2" key="1">
    <citation type="submission" date="2023-10" db="EMBL/GenBank/DDBJ databases">
        <title>Genome analysis of psychrotrophic aerobic bacterium Aeromonas allosaccharophila BIM B-1809 isolated from infected fish.</title>
        <authorList>
            <person name="Leanovich S.I."/>
            <person name="Sidarenka A.V."/>
            <person name="Akhremchuk A.E."/>
            <person name="Sikolenko M.A."/>
            <person name="Valentovich L.N."/>
        </authorList>
    </citation>
    <scope>NUCLEOTIDE SEQUENCE [LARGE SCALE GENOMIC DNA]</scope>
    <source>
        <strain evidence="1 2">BIM B-1809</strain>
    </source>
</reference>
<proteinExistence type="predicted"/>
<accession>A0ABZ0FDE0</accession>
<keyword evidence="2" id="KW-1185">Reference proteome</keyword>
<protein>
    <submittedName>
        <fullName evidence="1">Uncharacterized protein</fullName>
    </submittedName>
</protein>